<protein>
    <submittedName>
        <fullName evidence="2">Uncharacterized protein</fullName>
    </submittedName>
</protein>
<feature type="compositionally biased region" description="Basic residues" evidence="1">
    <location>
        <begin position="33"/>
        <end position="45"/>
    </location>
</feature>
<evidence type="ECO:0000256" key="1">
    <source>
        <dbReference type="SAM" id="MobiDB-lite"/>
    </source>
</evidence>
<reference evidence="2" key="2">
    <citation type="journal article" date="2015" name="Data Brief">
        <title>Shoot transcriptome of the giant reed, Arundo donax.</title>
        <authorList>
            <person name="Barrero R.A."/>
            <person name="Guerrero F.D."/>
            <person name="Moolhuijzen P."/>
            <person name="Goolsby J.A."/>
            <person name="Tidwell J."/>
            <person name="Bellgard S.E."/>
            <person name="Bellgard M.I."/>
        </authorList>
    </citation>
    <scope>NUCLEOTIDE SEQUENCE</scope>
    <source>
        <tissue evidence="2">Shoot tissue taken approximately 20 cm above the soil surface</tissue>
    </source>
</reference>
<feature type="region of interest" description="Disordered" evidence="1">
    <location>
        <begin position="1"/>
        <end position="62"/>
    </location>
</feature>
<evidence type="ECO:0000313" key="2">
    <source>
        <dbReference type="EMBL" id="JAD61103.1"/>
    </source>
</evidence>
<feature type="compositionally biased region" description="Basic and acidic residues" evidence="1">
    <location>
        <begin position="46"/>
        <end position="62"/>
    </location>
</feature>
<dbReference type="EMBL" id="GBRH01236792">
    <property type="protein sequence ID" value="JAD61103.1"/>
    <property type="molecule type" value="Transcribed_RNA"/>
</dbReference>
<dbReference type="AlphaFoldDB" id="A0A0A9BG69"/>
<organism evidence="2">
    <name type="scientific">Arundo donax</name>
    <name type="common">Giant reed</name>
    <name type="synonym">Donax arundinaceus</name>
    <dbReference type="NCBI Taxonomy" id="35708"/>
    <lineage>
        <taxon>Eukaryota</taxon>
        <taxon>Viridiplantae</taxon>
        <taxon>Streptophyta</taxon>
        <taxon>Embryophyta</taxon>
        <taxon>Tracheophyta</taxon>
        <taxon>Spermatophyta</taxon>
        <taxon>Magnoliopsida</taxon>
        <taxon>Liliopsida</taxon>
        <taxon>Poales</taxon>
        <taxon>Poaceae</taxon>
        <taxon>PACMAD clade</taxon>
        <taxon>Arundinoideae</taxon>
        <taxon>Arundineae</taxon>
        <taxon>Arundo</taxon>
    </lineage>
</organism>
<name>A0A0A9BG69_ARUDO</name>
<sequence length="62" mass="6921">MATPFALGPGDGNGAEPQNHRSEDGEGPQGAHRLSRRRSTRRMPRHERQTTRLKMEQAIDLG</sequence>
<proteinExistence type="predicted"/>
<reference evidence="2" key="1">
    <citation type="submission" date="2014-09" db="EMBL/GenBank/DDBJ databases">
        <authorList>
            <person name="Magalhaes I.L.F."/>
            <person name="Oliveira U."/>
            <person name="Santos F.R."/>
            <person name="Vidigal T.H.D.A."/>
            <person name="Brescovit A.D."/>
            <person name="Santos A.J."/>
        </authorList>
    </citation>
    <scope>NUCLEOTIDE SEQUENCE</scope>
    <source>
        <tissue evidence="2">Shoot tissue taken approximately 20 cm above the soil surface</tissue>
    </source>
</reference>
<accession>A0A0A9BG69</accession>